<feature type="binding site" evidence="6">
    <location>
        <begin position="85"/>
        <end position="86"/>
    </location>
    <ligand>
        <name>substrate</name>
    </ligand>
</feature>
<evidence type="ECO:0000256" key="8">
    <source>
        <dbReference type="PROSITE-ProRule" id="PRU10100"/>
    </source>
</evidence>
<dbReference type="PANTHER" id="PTHR11707">
    <property type="entry name" value="L-ASPARAGINASE"/>
    <property type="match status" value="1"/>
</dbReference>
<dbReference type="GO" id="GO:0016740">
    <property type="term" value="F:transferase activity"/>
    <property type="evidence" value="ECO:0007669"/>
    <property type="project" value="UniProtKB-KW"/>
</dbReference>
<dbReference type="PANTHER" id="PTHR11707:SF28">
    <property type="entry name" value="60 KDA LYSOPHOSPHOLIPASE"/>
    <property type="match status" value="1"/>
</dbReference>
<feature type="domain" description="L-asparaginase N-terminal" evidence="9">
    <location>
        <begin position="5"/>
        <end position="185"/>
    </location>
</feature>
<comment type="catalytic activity">
    <reaction evidence="4">
        <text>L-asparagine + H2O = L-aspartate + NH4(+)</text>
        <dbReference type="Rhea" id="RHEA:21016"/>
        <dbReference type="ChEBI" id="CHEBI:15377"/>
        <dbReference type="ChEBI" id="CHEBI:28938"/>
        <dbReference type="ChEBI" id="CHEBI:29991"/>
        <dbReference type="ChEBI" id="CHEBI:58048"/>
        <dbReference type="EC" id="3.5.1.1"/>
    </reaction>
</comment>
<gene>
    <name evidence="11" type="ORF">FC43_GL000775</name>
</gene>
<dbReference type="EMBL" id="AZFK01000086">
    <property type="protein sequence ID" value="KRL87873.1"/>
    <property type="molecule type" value="Genomic_DNA"/>
</dbReference>
<dbReference type="GeneID" id="82934439"/>
<accession>A0A0R1U3I7</accession>
<organism evidence="11 12">
    <name type="scientific">Limosilactobacillus ingluviei DSM 15946</name>
    <dbReference type="NCBI Taxonomy" id="1423760"/>
    <lineage>
        <taxon>Bacteria</taxon>
        <taxon>Bacillati</taxon>
        <taxon>Bacillota</taxon>
        <taxon>Bacilli</taxon>
        <taxon>Lactobacillales</taxon>
        <taxon>Lactobacillaceae</taxon>
        <taxon>Limosilactobacillus</taxon>
    </lineage>
</organism>
<dbReference type="InterPro" id="IPR036152">
    <property type="entry name" value="Asp/glu_Ase-like_sf"/>
</dbReference>
<dbReference type="CDD" id="cd08963">
    <property type="entry name" value="L-asparaginase_I"/>
    <property type="match status" value="1"/>
</dbReference>
<keyword evidence="3" id="KW-0378">Hydrolase</keyword>
<dbReference type="InterPro" id="IPR006033">
    <property type="entry name" value="AsnA_fam"/>
</dbReference>
<dbReference type="PRINTS" id="PR00139">
    <property type="entry name" value="ASNGLNASE"/>
</dbReference>
<dbReference type="InterPro" id="IPR037152">
    <property type="entry name" value="L-asparaginase_N_sf"/>
</dbReference>
<evidence type="ECO:0000313" key="11">
    <source>
        <dbReference type="EMBL" id="KRL87873.1"/>
    </source>
</evidence>
<dbReference type="SMART" id="SM00870">
    <property type="entry name" value="Asparaginase"/>
    <property type="match status" value="1"/>
</dbReference>
<proteinExistence type="inferred from homology"/>
<dbReference type="Pfam" id="PF00710">
    <property type="entry name" value="Asparaginase"/>
    <property type="match status" value="1"/>
</dbReference>
<dbReference type="Pfam" id="PF17763">
    <property type="entry name" value="Asparaginase_C"/>
    <property type="match status" value="1"/>
</dbReference>
<dbReference type="InterPro" id="IPR027474">
    <property type="entry name" value="L-asparaginase_N"/>
</dbReference>
<evidence type="ECO:0000313" key="12">
    <source>
        <dbReference type="Proteomes" id="UP000050816"/>
    </source>
</evidence>
<dbReference type="NCBIfam" id="TIGR00519">
    <property type="entry name" value="asnASE_I"/>
    <property type="match status" value="1"/>
</dbReference>
<evidence type="ECO:0000256" key="4">
    <source>
        <dbReference type="ARBA" id="ARBA00049366"/>
    </source>
</evidence>
<feature type="binding site" evidence="6">
    <location>
        <position position="54"/>
    </location>
    <ligand>
        <name>substrate</name>
    </ligand>
</feature>
<dbReference type="PROSITE" id="PS51732">
    <property type="entry name" value="ASN_GLN_ASE_3"/>
    <property type="match status" value="1"/>
</dbReference>
<dbReference type="InterPro" id="IPR027473">
    <property type="entry name" value="L-asparaginase_C"/>
</dbReference>
<name>A0A0R1U3I7_9LACO</name>
<keyword evidence="11" id="KW-0808">Transferase</keyword>
<dbReference type="PIRSF" id="PIRSF001220">
    <property type="entry name" value="L-ASNase_gatD"/>
    <property type="match status" value="1"/>
</dbReference>
<dbReference type="EC" id="3.5.1.1" evidence="2"/>
<evidence type="ECO:0000256" key="1">
    <source>
        <dbReference type="ARBA" id="ARBA00010518"/>
    </source>
</evidence>
<evidence type="ECO:0000256" key="7">
    <source>
        <dbReference type="PROSITE-ProRule" id="PRU10099"/>
    </source>
</evidence>
<dbReference type="RefSeq" id="WP_019206717.1">
    <property type="nucleotide sequence ID" value="NZ_AZFK01000086.1"/>
</dbReference>
<dbReference type="Gene3D" id="3.40.50.40">
    <property type="match status" value="1"/>
</dbReference>
<dbReference type="InterPro" id="IPR041725">
    <property type="entry name" value="L-asparaginase_I"/>
</dbReference>
<dbReference type="Proteomes" id="UP000050816">
    <property type="component" value="Unassembled WGS sequence"/>
</dbReference>
<feature type="active site" description="O-isoaspartyl threonine intermediate" evidence="5">
    <location>
        <position position="14"/>
    </location>
</feature>
<evidence type="ECO:0000256" key="5">
    <source>
        <dbReference type="PIRSR" id="PIRSR001220-1"/>
    </source>
</evidence>
<dbReference type="PROSITE" id="PS00144">
    <property type="entry name" value="ASN_GLN_ASE_1"/>
    <property type="match status" value="1"/>
</dbReference>
<evidence type="ECO:0000259" key="10">
    <source>
        <dbReference type="Pfam" id="PF17763"/>
    </source>
</evidence>
<dbReference type="InterPro" id="IPR006034">
    <property type="entry name" value="Asparaginase/glutaminase-like"/>
</dbReference>
<sequence length="330" mass="35276">MTQPKLLLLSTGGTIASVASQTGLTPGESGEDLLQTLQNLPYQIDVADILALDSSNIQPEEWRLMAEKVYQARQTYAGIVISHGTDTMAYTASMLTFMLPNLDIPVVLTGSQVPMNVLLSDAPRNLTLAFTAAASCAPGVYLAFDGKVMRGCRTVKVKTTAFDAFESVNFPPIAEVTSDGLVFRATQPAPEAPCTLNTKLDLNVSLIKLFPGFDPQILLAMAQSGCHGFVIEGYGLGGMTFIRRNVAAVIGQLSRQNIPVVAASQCLYERSDLTKYEVGRQALLEGAISAHDMTSESAITKLMWALGQGMNLAAVKTFFETDVAGEVTLA</sequence>
<evidence type="ECO:0000256" key="6">
    <source>
        <dbReference type="PIRSR" id="PIRSR001220-2"/>
    </source>
</evidence>
<dbReference type="FunFam" id="3.40.50.1170:FF:000001">
    <property type="entry name" value="L-asparaginase 2"/>
    <property type="match status" value="1"/>
</dbReference>
<dbReference type="Gene3D" id="3.40.50.1170">
    <property type="entry name" value="L-asparaginase, N-terminal domain"/>
    <property type="match status" value="1"/>
</dbReference>
<dbReference type="PATRIC" id="fig|1423760.3.peg.796"/>
<feature type="active site" evidence="7">
    <location>
        <position position="14"/>
    </location>
</feature>
<feature type="active site" evidence="8">
    <location>
        <position position="85"/>
    </location>
</feature>
<comment type="caution">
    <text evidence="11">The sequence shown here is derived from an EMBL/GenBank/DDBJ whole genome shotgun (WGS) entry which is preliminary data.</text>
</comment>
<dbReference type="AlphaFoldDB" id="A0A0R1U3I7"/>
<dbReference type="SUPFAM" id="SSF53774">
    <property type="entry name" value="Glutaminase/Asparaginase"/>
    <property type="match status" value="1"/>
</dbReference>
<dbReference type="PROSITE" id="PS00917">
    <property type="entry name" value="ASN_GLN_ASE_2"/>
    <property type="match status" value="1"/>
</dbReference>
<evidence type="ECO:0000256" key="3">
    <source>
        <dbReference type="ARBA" id="ARBA00022801"/>
    </source>
</evidence>
<dbReference type="GO" id="GO:0004067">
    <property type="term" value="F:asparaginase activity"/>
    <property type="evidence" value="ECO:0007669"/>
    <property type="project" value="UniProtKB-UniRule"/>
</dbReference>
<dbReference type="PIRSF" id="PIRSF500176">
    <property type="entry name" value="L_ASNase"/>
    <property type="match status" value="1"/>
</dbReference>
<protein>
    <recommendedName>
        <fullName evidence="2">asparaginase</fullName>
        <ecNumber evidence="2">3.5.1.1</ecNumber>
    </recommendedName>
</protein>
<dbReference type="InterPro" id="IPR020827">
    <property type="entry name" value="Asparaginase/glutaminase_AS1"/>
</dbReference>
<dbReference type="InterPro" id="IPR027475">
    <property type="entry name" value="Asparaginase/glutaminase_AS2"/>
</dbReference>
<evidence type="ECO:0000256" key="2">
    <source>
        <dbReference type="ARBA" id="ARBA00012920"/>
    </source>
</evidence>
<evidence type="ECO:0000259" key="9">
    <source>
        <dbReference type="Pfam" id="PF00710"/>
    </source>
</evidence>
<feature type="domain" description="Asparaginase/glutaminase C-terminal" evidence="10">
    <location>
        <begin position="203"/>
        <end position="319"/>
    </location>
</feature>
<reference evidence="11 12" key="1">
    <citation type="journal article" date="2015" name="Genome Announc.">
        <title>Expanding the biotechnology potential of lactobacilli through comparative genomics of 213 strains and associated genera.</title>
        <authorList>
            <person name="Sun Z."/>
            <person name="Harris H.M."/>
            <person name="McCann A."/>
            <person name="Guo C."/>
            <person name="Argimon S."/>
            <person name="Zhang W."/>
            <person name="Yang X."/>
            <person name="Jeffery I.B."/>
            <person name="Cooney J.C."/>
            <person name="Kagawa T.F."/>
            <person name="Liu W."/>
            <person name="Song Y."/>
            <person name="Salvetti E."/>
            <person name="Wrobel A."/>
            <person name="Rasinkangas P."/>
            <person name="Parkhill J."/>
            <person name="Rea M.C."/>
            <person name="O'Sullivan O."/>
            <person name="Ritari J."/>
            <person name="Douillard F.P."/>
            <person name="Paul Ross R."/>
            <person name="Yang R."/>
            <person name="Briner A.E."/>
            <person name="Felis G.E."/>
            <person name="de Vos W.M."/>
            <person name="Barrangou R."/>
            <person name="Klaenhammer T.R."/>
            <person name="Caufield P.W."/>
            <person name="Cui Y."/>
            <person name="Zhang H."/>
            <person name="O'Toole P.W."/>
        </authorList>
    </citation>
    <scope>NUCLEOTIDE SEQUENCE [LARGE SCALE GENOMIC DNA]</scope>
    <source>
        <strain evidence="11 12">DSM 15946</strain>
    </source>
</reference>
<dbReference type="SFLD" id="SFLDS00057">
    <property type="entry name" value="Glutaminase/Asparaginase"/>
    <property type="match status" value="1"/>
</dbReference>
<dbReference type="GO" id="GO:0006520">
    <property type="term" value="P:amino acid metabolic process"/>
    <property type="evidence" value="ECO:0007669"/>
    <property type="project" value="InterPro"/>
</dbReference>
<comment type="similarity">
    <text evidence="1">Belongs to the asparaginase 1 family.</text>
</comment>
<dbReference type="InterPro" id="IPR040919">
    <property type="entry name" value="Asparaginase_C"/>
</dbReference>